<keyword evidence="10" id="KW-0150">Chloroplast</keyword>
<proteinExistence type="predicted"/>
<dbReference type="RefSeq" id="YP_009296461.1">
    <property type="nucleotide sequence ID" value="NC_031171.1"/>
</dbReference>
<evidence type="ECO:0000313" key="9">
    <source>
        <dbReference type="EMBL" id="AOM65396.1"/>
    </source>
</evidence>
<dbReference type="PRINTS" id="PR00099">
    <property type="entry name" value="CPSGATASE"/>
</dbReference>
<dbReference type="PROSITE" id="PS51273">
    <property type="entry name" value="GATASE_TYPE_1"/>
    <property type="match status" value="1"/>
</dbReference>
<evidence type="ECO:0000256" key="2">
    <source>
        <dbReference type="ARBA" id="ARBA00011743"/>
    </source>
</evidence>
<dbReference type="EMBL" id="KX284714">
    <property type="protein sequence ID" value="AOM65396.1"/>
    <property type="molecule type" value="Genomic_DNA"/>
</dbReference>
<evidence type="ECO:0000256" key="7">
    <source>
        <dbReference type="ARBA" id="ARBA00082672"/>
    </source>
</evidence>
<dbReference type="Gene3D" id="3.40.50.880">
    <property type="match status" value="1"/>
</dbReference>
<dbReference type="InterPro" id="IPR029062">
    <property type="entry name" value="Class_I_gatase-like"/>
</dbReference>
<protein>
    <recommendedName>
        <fullName evidence="4">Anthranilate synthase component 2</fullName>
        <ecNumber evidence="3">4.1.3.27</ecNumber>
    </recommendedName>
    <alternativeName>
        <fullName evidence="7">Anthranilate synthase, glutamine amidotransferase component</fullName>
    </alternativeName>
</protein>
<dbReference type="PRINTS" id="PR00096">
    <property type="entry name" value="GATASE"/>
</dbReference>
<sequence length="189" mass="21172">MIIVIDNYDSFTFNLVQLIGELGFKVLVFRNNINQYKILQLKSLSAIIISPGPGFPQESGISLTILKSISKQIPILGICLGHQSIGYIHGTNIVHSYIAMHGKTSLIYHDGRGLFTNICNPFLATRYHSLIIDPTDVPESLIINAWSEEGSIMGCINRIYLKQQGIQFHPESLWTIQGKQLLKNFLTNT</sequence>
<keyword evidence="6" id="KW-0315">Glutamine amidotransferase</keyword>
<dbReference type="InterPro" id="IPR017926">
    <property type="entry name" value="GATASE"/>
</dbReference>
<evidence type="ECO:0000256" key="1">
    <source>
        <dbReference type="ARBA" id="ARBA00004873"/>
    </source>
</evidence>
<evidence type="ECO:0000313" key="10">
    <source>
        <dbReference type="EMBL" id="ARX95766.1"/>
    </source>
</evidence>
<reference evidence="10" key="1">
    <citation type="submission" date="2016-11" db="EMBL/GenBank/DDBJ databases">
        <title>Complete Chloroplast Genome of Thorea hispida.</title>
        <authorList>
            <person name="Nan F."/>
            <person name="Xie S."/>
        </authorList>
    </citation>
    <scope>NUCLEOTIDE SEQUENCE</scope>
</reference>
<evidence type="ECO:0000256" key="6">
    <source>
        <dbReference type="ARBA" id="ARBA00022962"/>
    </source>
</evidence>
<keyword evidence="5" id="KW-0057">Aromatic amino acid biosynthesis</keyword>
<gene>
    <name evidence="9" type="primary">trpG</name>
    <name evidence="9" type="ORF">Thor_104</name>
</gene>
<keyword evidence="5" id="KW-0028">Amino-acid biosynthesis</keyword>
<dbReference type="AlphaFoldDB" id="A0A1C9CAI7"/>
<dbReference type="FunFam" id="3.40.50.880:FF:000003">
    <property type="entry name" value="Anthranilate synthase component II"/>
    <property type="match status" value="1"/>
</dbReference>
<comment type="subunit">
    <text evidence="2">Tetramer of two components I and two components II.</text>
</comment>
<accession>A0A1C9CAI7</accession>
<evidence type="ECO:0000256" key="4">
    <source>
        <dbReference type="ARBA" id="ARBA00020654"/>
    </source>
</evidence>
<dbReference type="SUPFAM" id="SSF52317">
    <property type="entry name" value="Class I glutamine amidotransferase-like"/>
    <property type="match status" value="1"/>
</dbReference>
<dbReference type="NCBIfam" id="TIGR00566">
    <property type="entry name" value="trpG_papA"/>
    <property type="match status" value="1"/>
</dbReference>
<dbReference type="Pfam" id="PF00117">
    <property type="entry name" value="GATase"/>
    <property type="match status" value="1"/>
</dbReference>
<dbReference type="GeneID" id="29072801"/>
<evidence type="ECO:0000259" key="8">
    <source>
        <dbReference type="Pfam" id="PF00117"/>
    </source>
</evidence>
<dbReference type="CDD" id="cd01743">
    <property type="entry name" value="GATase1_Anthranilate_Synthase"/>
    <property type="match status" value="1"/>
</dbReference>
<name>A0A1C9CAI7_9FLOR</name>
<dbReference type="PRINTS" id="PR00097">
    <property type="entry name" value="ANTSNTHASEII"/>
</dbReference>
<dbReference type="EC" id="4.1.3.27" evidence="3"/>
<dbReference type="PANTHER" id="PTHR43418">
    <property type="entry name" value="MULTIFUNCTIONAL TRYPTOPHAN BIOSYNTHESIS PROTEIN-RELATED"/>
    <property type="match status" value="1"/>
</dbReference>
<evidence type="ECO:0000256" key="3">
    <source>
        <dbReference type="ARBA" id="ARBA00012266"/>
    </source>
</evidence>
<dbReference type="GO" id="GO:0005829">
    <property type="term" value="C:cytosol"/>
    <property type="evidence" value="ECO:0007669"/>
    <property type="project" value="TreeGrafter"/>
</dbReference>
<organism evidence="9">
    <name type="scientific">Thorea hispida</name>
    <dbReference type="NCBI Taxonomy" id="202687"/>
    <lineage>
        <taxon>Eukaryota</taxon>
        <taxon>Rhodophyta</taxon>
        <taxon>Florideophyceae</taxon>
        <taxon>Nemaliophycidae</taxon>
        <taxon>Thoreales</taxon>
        <taxon>Thoreaceae</taxon>
        <taxon>Thorea</taxon>
    </lineage>
</organism>
<comment type="pathway">
    <text evidence="1">Amino-acid biosynthesis; L-tryptophan biosynthesis; L-tryptophan from chorismate: step 1/5.</text>
</comment>
<dbReference type="InterPro" id="IPR050472">
    <property type="entry name" value="Anth_synth/Amidotransfase"/>
</dbReference>
<dbReference type="GO" id="GO:0000162">
    <property type="term" value="P:L-tryptophan biosynthetic process"/>
    <property type="evidence" value="ECO:0007669"/>
    <property type="project" value="UniProtKB-KW"/>
</dbReference>
<keyword evidence="9" id="KW-0934">Plastid</keyword>
<keyword evidence="5" id="KW-0822">Tryptophan biosynthesis</keyword>
<dbReference type="PANTHER" id="PTHR43418:SF4">
    <property type="entry name" value="MULTIFUNCTIONAL TRYPTOPHAN BIOSYNTHESIS PROTEIN"/>
    <property type="match status" value="1"/>
</dbReference>
<dbReference type="EMBL" id="KY083065">
    <property type="protein sequence ID" value="ARX95766.1"/>
    <property type="molecule type" value="Genomic_DNA"/>
</dbReference>
<feature type="domain" description="Glutamine amidotransferase" evidence="8">
    <location>
        <begin position="4"/>
        <end position="187"/>
    </location>
</feature>
<dbReference type="GO" id="GO:0004049">
    <property type="term" value="F:anthranilate synthase activity"/>
    <property type="evidence" value="ECO:0007669"/>
    <property type="project" value="UniProtKB-EC"/>
</dbReference>
<evidence type="ECO:0000256" key="5">
    <source>
        <dbReference type="ARBA" id="ARBA00022822"/>
    </source>
</evidence>
<geneLocation type="plastid" evidence="9"/>
<reference evidence="9" key="2">
    <citation type="journal article" date="2018" name="PLoS ONE">
        <title>Plastid genome analysis of three Nemaliophycidae red algal species suggests environmental adaptation for iron limited habitats.</title>
        <authorList>
            <person name="Cho C.H."/>
            <person name="Choi J.W."/>
            <person name="Lam D.W."/>
            <person name="Kim K.M."/>
            <person name="Yoon H.S."/>
        </authorList>
    </citation>
    <scope>NUCLEOTIDE SEQUENCE</scope>
</reference>
<dbReference type="InterPro" id="IPR006221">
    <property type="entry name" value="TrpG/PapA_dom"/>
</dbReference>